<dbReference type="InterPro" id="IPR005358">
    <property type="entry name" value="Puta_zinc/iron-chelating_dom"/>
</dbReference>
<dbReference type="Proteomes" id="UP000528286">
    <property type="component" value="Unassembled WGS sequence"/>
</dbReference>
<protein>
    <recommendedName>
        <fullName evidence="3">Flagellin N-methylase</fullName>
    </recommendedName>
</protein>
<dbReference type="AlphaFoldDB" id="A0A7W6J1R7"/>
<sequence>MSLPDDVPFDCQSCGACCSYSADWPRFSLESDDQLALIPEAFVAADLSGMRCENDRCLALSGEVGKHVACTIYAVRPEVCRACMPGDPECLIARAAHRIGEAGPQDGLGAEGPA</sequence>
<evidence type="ECO:0000313" key="2">
    <source>
        <dbReference type="Proteomes" id="UP000528286"/>
    </source>
</evidence>
<dbReference type="RefSeq" id="WP_183364328.1">
    <property type="nucleotide sequence ID" value="NZ_JACIEZ010000001.1"/>
</dbReference>
<organism evidence="1 2">
    <name type="scientific">Gellertiella hungarica</name>
    <dbReference type="NCBI Taxonomy" id="1572859"/>
    <lineage>
        <taxon>Bacteria</taxon>
        <taxon>Pseudomonadati</taxon>
        <taxon>Pseudomonadota</taxon>
        <taxon>Alphaproteobacteria</taxon>
        <taxon>Hyphomicrobiales</taxon>
        <taxon>Rhizobiaceae</taxon>
        <taxon>Gellertiella</taxon>
    </lineage>
</organism>
<proteinExistence type="predicted"/>
<name>A0A7W6J1R7_9HYPH</name>
<evidence type="ECO:0008006" key="3">
    <source>
        <dbReference type="Google" id="ProtNLM"/>
    </source>
</evidence>
<evidence type="ECO:0000313" key="1">
    <source>
        <dbReference type="EMBL" id="MBB4063132.1"/>
    </source>
</evidence>
<accession>A0A7W6J1R7</accession>
<dbReference type="EMBL" id="JACIEZ010000001">
    <property type="protein sequence ID" value="MBB4063132.1"/>
    <property type="molecule type" value="Genomic_DNA"/>
</dbReference>
<reference evidence="1 2" key="1">
    <citation type="submission" date="2020-08" db="EMBL/GenBank/DDBJ databases">
        <title>Genomic Encyclopedia of Type Strains, Phase IV (KMG-IV): sequencing the most valuable type-strain genomes for metagenomic binning, comparative biology and taxonomic classification.</title>
        <authorList>
            <person name="Goeker M."/>
        </authorList>
    </citation>
    <scope>NUCLEOTIDE SEQUENCE [LARGE SCALE GENOMIC DNA]</scope>
    <source>
        <strain evidence="1 2">DSM 29853</strain>
    </source>
</reference>
<keyword evidence="2" id="KW-1185">Reference proteome</keyword>
<dbReference type="Pfam" id="PF03692">
    <property type="entry name" value="CxxCxxCC"/>
    <property type="match status" value="1"/>
</dbReference>
<comment type="caution">
    <text evidence="1">The sequence shown here is derived from an EMBL/GenBank/DDBJ whole genome shotgun (WGS) entry which is preliminary data.</text>
</comment>
<gene>
    <name evidence="1" type="ORF">GGR23_000293</name>
</gene>